<dbReference type="EMBL" id="JF429409">
    <property type="protein sequence ID" value="AEQ20429.1"/>
    <property type="molecule type" value="Genomic_DNA"/>
</dbReference>
<sequence length="157" mass="17293">MIRKALFDLAAFAVARLDEGSGARENGIAPNPVREAPADMTKSAVASEHLGLRKRREDRMLARRLVQLDPGTGVTRNISPSGVFFVTGRDYVPGNKINFTIELAGLRGGTLMLRSWGKIVRVEIRHGIVGVGAKILASKLETKIRHRLATGRRYNDY</sequence>
<proteinExistence type="predicted"/>
<reference evidence="1" key="2">
    <citation type="journal article" date="2011" name="J. Bacteriol.">
        <title>Long-chain N-acyl amino acid synthases are linked to the putative PEP-CTERM/exosortase protein-sorting system in Gram-negative bacteria.</title>
        <authorList>
            <person name="Craig J.W."/>
            <person name="Cherry M.A."/>
            <person name="Brady S.F."/>
        </authorList>
    </citation>
    <scope>NUCLEOTIDE SEQUENCE</scope>
</reference>
<name>G4WVH7_9BACT</name>
<organism evidence="1">
    <name type="scientific">uncultured bacterium CSL12</name>
    <dbReference type="NCBI Taxonomy" id="1091567"/>
    <lineage>
        <taxon>Bacteria</taxon>
        <taxon>environmental samples</taxon>
    </lineage>
</organism>
<reference evidence="1" key="1">
    <citation type="journal article" date="2000" name="J. Am. Chem. Soc.">
        <title>Long-Chain N-Acyl Amino Acid Antibiotics Isolated from Heterologously Expressed Environmental DNA.</title>
        <authorList>
            <person name="Brady S.F."/>
            <person name="Clardy J."/>
        </authorList>
    </citation>
    <scope>NUCLEOTIDE SEQUENCE</scope>
</reference>
<accession>G4WVH7</accession>
<dbReference type="AlphaFoldDB" id="G4WVH7"/>
<protein>
    <submittedName>
        <fullName evidence="1">PilZ domain protein</fullName>
    </submittedName>
</protein>
<evidence type="ECO:0000313" key="1">
    <source>
        <dbReference type="EMBL" id="AEQ20429.1"/>
    </source>
</evidence>